<feature type="transmembrane region" description="Helical" evidence="1">
    <location>
        <begin position="37"/>
        <end position="57"/>
    </location>
</feature>
<sequence length="58" mass="6691">MEGESANIIYLLAYLAMMLFFGGYFMRENRGDMSKHIKQAGIWVMIFLGVALVYKFFG</sequence>
<evidence type="ECO:0000313" key="2">
    <source>
        <dbReference type="EMBL" id="GHA40433.1"/>
    </source>
</evidence>
<keyword evidence="3" id="KW-1185">Reference proteome</keyword>
<name>A0ABQ3CS33_9RHOB</name>
<evidence type="ECO:0000256" key="1">
    <source>
        <dbReference type="SAM" id="Phobius"/>
    </source>
</evidence>
<keyword evidence="1" id="KW-0472">Membrane</keyword>
<keyword evidence="1" id="KW-1133">Transmembrane helix</keyword>
<dbReference type="Proteomes" id="UP000634455">
    <property type="component" value="Unassembled WGS sequence"/>
</dbReference>
<protein>
    <submittedName>
        <fullName evidence="2">Uncharacterized protein</fullName>
    </submittedName>
</protein>
<comment type="caution">
    <text evidence="2">The sequence shown here is derived from an EMBL/GenBank/DDBJ whole genome shotgun (WGS) entry which is preliminary data.</text>
</comment>
<reference evidence="3" key="1">
    <citation type="journal article" date="2019" name="Int. J. Syst. Evol. Microbiol.">
        <title>The Global Catalogue of Microorganisms (GCM) 10K type strain sequencing project: providing services to taxonomists for standard genome sequencing and annotation.</title>
        <authorList>
            <consortium name="The Broad Institute Genomics Platform"/>
            <consortium name="The Broad Institute Genome Sequencing Center for Infectious Disease"/>
            <person name="Wu L."/>
            <person name="Ma J."/>
        </authorList>
    </citation>
    <scope>NUCLEOTIDE SEQUENCE [LARGE SCALE GENOMIC DNA]</scope>
    <source>
        <strain evidence="3">KCTC 32465</strain>
    </source>
</reference>
<dbReference type="EMBL" id="BMZF01000001">
    <property type="protein sequence ID" value="GHA40433.1"/>
    <property type="molecule type" value="Genomic_DNA"/>
</dbReference>
<feature type="transmembrane region" description="Helical" evidence="1">
    <location>
        <begin position="6"/>
        <end position="25"/>
    </location>
</feature>
<gene>
    <name evidence="2" type="ORF">GCM10008927_00720</name>
</gene>
<keyword evidence="1" id="KW-0812">Transmembrane</keyword>
<evidence type="ECO:0000313" key="3">
    <source>
        <dbReference type="Proteomes" id="UP000634455"/>
    </source>
</evidence>
<accession>A0ABQ3CS33</accession>
<organism evidence="2 3">
    <name type="scientific">Paramylibacter ulvae</name>
    <dbReference type="NCBI Taxonomy" id="1651968"/>
    <lineage>
        <taxon>Bacteria</taxon>
        <taxon>Pseudomonadati</taxon>
        <taxon>Pseudomonadota</taxon>
        <taxon>Alphaproteobacteria</taxon>
        <taxon>Rhodobacterales</taxon>
        <taxon>Paracoccaceae</taxon>
        <taxon>Paramylibacter</taxon>
    </lineage>
</organism>
<dbReference type="RefSeq" id="WP_189638596.1">
    <property type="nucleotide sequence ID" value="NZ_BMZF01000001.1"/>
</dbReference>
<proteinExistence type="predicted"/>